<comment type="caution">
    <text evidence="1">The sequence shown here is derived from an EMBL/GenBank/DDBJ whole genome shotgun (WGS) entry which is preliminary data.</text>
</comment>
<dbReference type="AlphaFoldDB" id="A0A9W6MN68"/>
<organism evidence="1 2">
    <name type="scientific">Maricaulis virginensis</name>
    <dbReference type="NCBI Taxonomy" id="144022"/>
    <lineage>
        <taxon>Bacteria</taxon>
        <taxon>Pseudomonadati</taxon>
        <taxon>Pseudomonadota</taxon>
        <taxon>Alphaproteobacteria</taxon>
        <taxon>Maricaulales</taxon>
        <taxon>Maricaulaceae</taxon>
        <taxon>Maricaulis</taxon>
    </lineage>
</organism>
<evidence type="ECO:0008006" key="3">
    <source>
        <dbReference type="Google" id="ProtNLM"/>
    </source>
</evidence>
<reference evidence="1" key="1">
    <citation type="journal article" date="2014" name="Int. J. Syst. Evol. Microbiol.">
        <title>Complete genome sequence of Corynebacterium casei LMG S-19264T (=DSM 44701T), isolated from a smear-ripened cheese.</title>
        <authorList>
            <consortium name="US DOE Joint Genome Institute (JGI-PGF)"/>
            <person name="Walter F."/>
            <person name="Albersmeier A."/>
            <person name="Kalinowski J."/>
            <person name="Ruckert C."/>
        </authorList>
    </citation>
    <scope>NUCLEOTIDE SEQUENCE</scope>
    <source>
        <strain evidence="1">VKM B-1513</strain>
    </source>
</reference>
<proteinExistence type="predicted"/>
<reference evidence="1" key="2">
    <citation type="submission" date="2023-01" db="EMBL/GenBank/DDBJ databases">
        <authorList>
            <person name="Sun Q."/>
            <person name="Evtushenko L."/>
        </authorList>
    </citation>
    <scope>NUCLEOTIDE SEQUENCE</scope>
    <source>
        <strain evidence="1">VKM B-1513</strain>
    </source>
</reference>
<protein>
    <recommendedName>
        <fullName evidence="3">T6SS immunity protein Tdi1 C-terminal domain-containing protein</fullName>
    </recommendedName>
</protein>
<accession>A0A9W6MN68</accession>
<sequence>MGLSEKLASDLSLFEQATDSVIFAFDAYGMPFIYRDDEFGHLDYGTGKIDPMGRSVTDWARILIEDFALFTGWPLVEAWQKEHGGLPVGSRLFPCRPFFLGGDYKTSNLRAVSIADGFGAAAQIYNQTKDLPDGAKVEIVVAD</sequence>
<dbReference type="EMBL" id="BSFE01000002">
    <property type="protein sequence ID" value="GLK51569.1"/>
    <property type="molecule type" value="Genomic_DNA"/>
</dbReference>
<name>A0A9W6MN68_9PROT</name>
<evidence type="ECO:0000313" key="2">
    <source>
        <dbReference type="Proteomes" id="UP001143486"/>
    </source>
</evidence>
<dbReference type="Proteomes" id="UP001143486">
    <property type="component" value="Unassembled WGS sequence"/>
</dbReference>
<evidence type="ECO:0000313" key="1">
    <source>
        <dbReference type="EMBL" id="GLK51569.1"/>
    </source>
</evidence>
<keyword evidence="2" id="KW-1185">Reference proteome</keyword>
<gene>
    <name evidence="1" type="ORF">GCM10017621_10770</name>
</gene>